<dbReference type="InterPro" id="IPR006675">
    <property type="entry name" value="HDIG_dom"/>
</dbReference>
<evidence type="ECO:0000256" key="2">
    <source>
        <dbReference type="SAM" id="MobiDB-lite"/>
    </source>
</evidence>
<evidence type="ECO:0000259" key="3">
    <source>
        <dbReference type="PROSITE" id="PS51831"/>
    </source>
</evidence>
<sequence>MNQDPHLQHLFIKDIKEETDIKGCYLAKNKRLGTTRVGKSFINLVLADRTGELEAKVWDNADQLSSLFHDGDIIEVTGRAGAYRGQVQITVTDLKPPEVEPDPAIFIESTAGNVTEMIKSLRDILKGVSDKHLRALNDRFMSDTHFVSQFKKAPAAKNFHHGYLGGLLEHTLSVCRMASKVADHYPQLDRDLLVTASFLHDIGKIREYSCDLHIDYTDEGRLLGHLVLGVEMVDEKLRDMRSFPHDLALKLRHMILSHHGEYEFGSPKRPKFLEAFALHLFDDLDAKINGLGRFMEKDRQDGSWTDYNRLFDRYFLKGEIRSVEEGPGEVPAEDDTSNRQWTLFSPGS</sequence>
<feature type="compositionally biased region" description="Polar residues" evidence="2">
    <location>
        <begin position="338"/>
        <end position="348"/>
    </location>
</feature>
<dbReference type="GO" id="GO:0003676">
    <property type="term" value="F:nucleic acid binding"/>
    <property type="evidence" value="ECO:0007669"/>
    <property type="project" value="InterPro"/>
</dbReference>
<dbReference type="EMBL" id="OJIN01000014">
    <property type="protein sequence ID" value="SPD71920.1"/>
    <property type="molecule type" value="Genomic_DNA"/>
</dbReference>
<reference evidence="4" key="1">
    <citation type="submission" date="2018-01" db="EMBL/GenBank/DDBJ databases">
        <authorList>
            <person name="Regsiter A."/>
            <person name="William W."/>
        </authorList>
    </citation>
    <scope>NUCLEOTIDE SEQUENCE</scope>
    <source>
        <strain evidence="4">TRIP AH-1</strain>
    </source>
</reference>
<evidence type="ECO:0000313" key="4">
    <source>
        <dbReference type="EMBL" id="SPD71920.1"/>
    </source>
</evidence>
<dbReference type="InterPro" id="IPR003607">
    <property type="entry name" value="HD/PDEase_dom"/>
</dbReference>
<proteinExistence type="predicted"/>
<keyword evidence="1" id="KW-0378">Hydrolase</keyword>
<dbReference type="Gene3D" id="2.40.50.140">
    <property type="entry name" value="Nucleic acid-binding proteins"/>
    <property type="match status" value="1"/>
</dbReference>
<dbReference type="PROSITE" id="PS51831">
    <property type="entry name" value="HD"/>
    <property type="match status" value="1"/>
</dbReference>
<dbReference type="PANTHER" id="PTHR37294">
    <property type="entry name" value="3'-5' EXORIBONUCLEASE YHAM"/>
    <property type="match status" value="1"/>
</dbReference>
<dbReference type="CDD" id="cd00077">
    <property type="entry name" value="HDc"/>
    <property type="match status" value="1"/>
</dbReference>
<name>A0A445MR31_9BACT</name>
<dbReference type="GO" id="GO:0031125">
    <property type="term" value="P:rRNA 3'-end processing"/>
    <property type="evidence" value="ECO:0007669"/>
    <property type="project" value="TreeGrafter"/>
</dbReference>
<dbReference type="SUPFAM" id="SSF109604">
    <property type="entry name" value="HD-domain/PDEase-like"/>
    <property type="match status" value="1"/>
</dbReference>
<dbReference type="Pfam" id="PF01966">
    <property type="entry name" value="HD"/>
    <property type="match status" value="1"/>
</dbReference>
<feature type="region of interest" description="Disordered" evidence="2">
    <location>
        <begin position="325"/>
        <end position="348"/>
    </location>
</feature>
<dbReference type="CDD" id="cd04492">
    <property type="entry name" value="YhaM_OBF_like"/>
    <property type="match status" value="1"/>
</dbReference>
<dbReference type="InterPro" id="IPR050798">
    <property type="entry name" value="YhaM_exoribonuc/phosphodiest"/>
</dbReference>
<protein>
    <submittedName>
        <fullName evidence="4">HDIG domain protein</fullName>
    </submittedName>
</protein>
<gene>
    <name evidence="4" type="ORF">PITCH_A1100019</name>
</gene>
<dbReference type="AlphaFoldDB" id="A0A445MR31"/>
<dbReference type="Gene3D" id="1.10.3210.10">
    <property type="entry name" value="Hypothetical protein af1432"/>
    <property type="match status" value="1"/>
</dbReference>
<dbReference type="PANTHER" id="PTHR37294:SF1">
    <property type="entry name" value="3'-5' EXORIBONUCLEASE YHAM"/>
    <property type="match status" value="1"/>
</dbReference>
<organism evidence="4">
    <name type="scientific">uncultured Desulfobacterium sp</name>
    <dbReference type="NCBI Taxonomy" id="201089"/>
    <lineage>
        <taxon>Bacteria</taxon>
        <taxon>Pseudomonadati</taxon>
        <taxon>Thermodesulfobacteriota</taxon>
        <taxon>Desulfobacteria</taxon>
        <taxon>Desulfobacterales</taxon>
        <taxon>Desulfobacteriaceae</taxon>
        <taxon>Desulfobacterium</taxon>
        <taxon>environmental samples</taxon>
    </lineage>
</organism>
<dbReference type="InterPro" id="IPR006674">
    <property type="entry name" value="HD_domain"/>
</dbReference>
<dbReference type="InterPro" id="IPR012340">
    <property type="entry name" value="NA-bd_OB-fold"/>
</dbReference>
<dbReference type="SMART" id="SM00471">
    <property type="entry name" value="HDc"/>
    <property type="match status" value="1"/>
</dbReference>
<accession>A0A445MR31</accession>
<evidence type="ECO:0000256" key="1">
    <source>
        <dbReference type="ARBA" id="ARBA00022801"/>
    </source>
</evidence>
<dbReference type="GO" id="GO:0016787">
    <property type="term" value="F:hydrolase activity"/>
    <property type="evidence" value="ECO:0007669"/>
    <property type="project" value="UniProtKB-KW"/>
</dbReference>
<dbReference type="NCBIfam" id="TIGR00277">
    <property type="entry name" value="HDIG"/>
    <property type="match status" value="1"/>
</dbReference>
<dbReference type="SUPFAM" id="SSF50249">
    <property type="entry name" value="Nucleic acid-binding proteins"/>
    <property type="match status" value="1"/>
</dbReference>
<feature type="domain" description="HD" evidence="3">
    <location>
        <begin position="167"/>
        <end position="287"/>
    </location>
</feature>
<dbReference type="InterPro" id="IPR004365">
    <property type="entry name" value="NA-bd_OB_tRNA"/>
</dbReference>
<dbReference type="Pfam" id="PF01336">
    <property type="entry name" value="tRNA_anti-codon"/>
    <property type="match status" value="1"/>
</dbReference>